<evidence type="ECO:0000259" key="14">
    <source>
        <dbReference type="PROSITE" id="PS50944"/>
    </source>
</evidence>
<comment type="subunit">
    <text evidence="3">Homodimer.</text>
</comment>
<dbReference type="RefSeq" id="WP_009088220.1">
    <property type="nucleotide sequence ID" value="NZ_CP007547.1"/>
</dbReference>
<evidence type="ECO:0000256" key="1">
    <source>
        <dbReference type="ARBA" id="ARBA00004496"/>
    </source>
</evidence>
<dbReference type="Gene3D" id="2.30.30.90">
    <property type="match status" value="1"/>
</dbReference>
<dbReference type="GeneID" id="93132455"/>
<comment type="subcellular location">
    <subcellularLocation>
        <location evidence="1">Cytoplasm</location>
    </subcellularLocation>
</comment>
<dbReference type="GO" id="GO:0046914">
    <property type="term" value="F:transition metal ion binding"/>
    <property type="evidence" value="ECO:0007669"/>
    <property type="project" value="InterPro"/>
</dbReference>
<dbReference type="InterPro" id="IPR038157">
    <property type="entry name" value="FeoA_core_dom"/>
</dbReference>
<dbReference type="EMBL" id="CP007547">
    <property type="protein sequence ID" value="AIL46172.1"/>
    <property type="molecule type" value="Genomic_DNA"/>
</dbReference>
<evidence type="ECO:0000313" key="16">
    <source>
        <dbReference type="Proteomes" id="UP000028933"/>
    </source>
</evidence>
<dbReference type="GO" id="GO:0003677">
    <property type="term" value="F:DNA binding"/>
    <property type="evidence" value="ECO:0007669"/>
    <property type="project" value="UniProtKB-KW"/>
</dbReference>
<dbReference type="HOGENOM" id="CLU_069532_0_2_10"/>
<evidence type="ECO:0000256" key="6">
    <source>
        <dbReference type="ARBA" id="ARBA00022491"/>
    </source>
</evidence>
<feature type="domain" description="HTH dtxR-type" evidence="14">
    <location>
        <begin position="1"/>
        <end position="63"/>
    </location>
</feature>
<keyword evidence="9" id="KW-0010">Activator</keyword>
<dbReference type="Proteomes" id="UP000028933">
    <property type="component" value="Chromosome"/>
</dbReference>
<proteinExistence type="inferred from homology"/>
<dbReference type="PROSITE" id="PS50944">
    <property type="entry name" value="HTH_DTXR"/>
    <property type="match status" value="1"/>
</dbReference>
<evidence type="ECO:0000313" key="15">
    <source>
        <dbReference type="EMBL" id="AIL46172.1"/>
    </source>
</evidence>
<comment type="function">
    <text evidence="12">In the presence of manganese, represses expression of mntH and mntS. Up-regulates expression of mntP.</text>
</comment>
<evidence type="ECO:0000256" key="13">
    <source>
        <dbReference type="ARBA" id="ARBA00032593"/>
    </source>
</evidence>
<evidence type="ECO:0000256" key="12">
    <source>
        <dbReference type="ARBA" id="ARBA00025185"/>
    </source>
</evidence>
<evidence type="ECO:0000256" key="4">
    <source>
        <dbReference type="ARBA" id="ARBA00022386"/>
    </source>
</evidence>
<dbReference type="GO" id="GO:0003700">
    <property type="term" value="F:DNA-binding transcription factor activity"/>
    <property type="evidence" value="ECO:0007669"/>
    <property type="project" value="InterPro"/>
</dbReference>
<evidence type="ECO:0000256" key="3">
    <source>
        <dbReference type="ARBA" id="ARBA00011738"/>
    </source>
</evidence>
<dbReference type="SUPFAM" id="SSF47979">
    <property type="entry name" value="Iron-dependent repressor protein, dimerization domain"/>
    <property type="match status" value="1"/>
</dbReference>
<dbReference type="SUPFAM" id="SSF46785">
    <property type="entry name" value="Winged helix' DNA-binding domain"/>
    <property type="match status" value="1"/>
</dbReference>
<reference evidence="15 16" key="1">
    <citation type="journal article" date="2013" name="Lancet">
        <title>First case of E anophelis outbreak in an intensive-care unit.</title>
        <authorList>
            <person name="Teo J."/>
            <person name="Tan S.Y."/>
            <person name="Tay M."/>
            <person name="Ding Y."/>
            <person name="Kjelleberg S."/>
            <person name="Givskov M."/>
            <person name="Lin R.T."/>
            <person name="Yang L."/>
        </authorList>
    </citation>
    <scope>NUCLEOTIDE SEQUENCE [LARGE SCALE GENOMIC DNA]</scope>
    <source>
        <strain evidence="15 16">NUHP1</strain>
    </source>
</reference>
<dbReference type="AlphaFoldDB" id="A0A077EFG5"/>
<dbReference type="InterPro" id="IPR050536">
    <property type="entry name" value="DtxR_MntR_Metal-Reg"/>
</dbReference>
<keyword evidence="5" id="KW-0963">Cytoplasm</keyword>
<dbReference type="Pfam" id="PF01325">
    <property type="entry name" value="Fe_dep_repress"/>
    <property type="match status" value="1"/>
</dbReference>
<keyword evidence="10" id="KW-0804">Transcription</keyword>
<organism evidence="15 16">
    <name type="scientific">Elizabethkingia anophelis NUHP1</name>
    <dbReference type="NCBI Taxonomy" id="1338011"/>
    <lineage>
        <taxon>Bacteria</taxon>
        <taxon>Pseudomonadati</taxon>
        <taxon>Bacteroidota</taxon>
        <taxon>Flavobacteriia</taxon>
        <taxon>Flavobacteriales</taxon>
        <taxon>Weeksellaceae</taxon>
        <taxon>Elizabethkingia</taxon>
    </lineage>
</organism>
<evidence type="ECO:0000256" key="5">
    <source>
        <dbReference type="ARBA" id="ARBA00022490"/>
    </source>
</evidence>
<dbReference type="GO" id="GO:0005737">
    <property type="term" value="C:cytoplasm"/>
    <property type="evidence" value="ECO:0007669"/>
    <property type="project" value="UniProtKB-SubCell"/>
</dbReference>
<evidence type="ECO:0000256" key="9">
    <source>
        <dbReference type="ARBA" id="ARBA00023159"/>
    </source>
</evidence>
<keyword evidence="8" id="KW-0238">DNA-binding</keyword>
<dbReference type="InterPro" id="IPR022689">
    <property type="entry name" value="Iron_dep_repressor"/>
</dbReference>
<sequence length="217" mass="25053">MNSLTKENYLKALFHLANSENEISVKDLSDNLGIRMPSVNSMMKKFSTEGWVIYESYKPLILTEKGRRKAALIVRKHRLTEMFLVEKMGFGWEEVHDIAEEIEHIQSPVFFDKIDEILNFPKTDPHGSPIPDKEGNIIKNNYFKLSECKIGESVEFVGLTASSDDFLRFLNNKKLPLGTYITILENEPFDGSKRVKYDDQEESFSQVVLEKILVKKQ</sequence>
<dbReference type="PANTHER" id="PTHR33238">
    <property type="entry name" value="IRON (METAL) DEPENDENT REPRESSOR, DTXR FAMILY"/>
    <property type="match status" value="1"/>
</dbReference>
<dbReference type="SMART" id="SM00529">
    <property type="entry name" value="HTH_DTXR"/>
    <property type="match status" value="1"/>
</dbReference>
<evidence type="ECO:0000256" key="11">
    <source>
        <dbReference type="ARBA" id="ARBA00023211"/>
    </source>
</evidence>
<accession>A0A077EFG5</accession>
<keyword evidence="11" id="KW-0464">Manganese</keyword>
<dbReference type="eggNOG" id="COG1321">
    <property type="taxonomic scope" value="Bacteria"/>
</dbReference>
<gene>
    <name evidence="15" type="ORF">BD94_2397</name>
</gene>
<name>A0A077EFG5_9FLAO</name>
<keyword evidence="6" id="KW-0678">Repressor</keyword>
<dbReference type="Pfam" id="PF04023">
    <property type="entry name" value="FeoA"/>
    <property type="match status" value="1"/>
</dbReference>
<dbReference type="InterPro" id="IPR001367">
    <property type="entry name" value="Fe_dep_repressor"/>
</dbReference>
<dbReference type="GO" id="GO:0046983">
    <property type="term" value="F:protein dimerization activity"/>
    <property type="evidence" value="ECO:0007669"/>
    <property type="project" value="InterPro"/>
</dbReference>
<protein>
    <recommendedName>
        <fullName evidence="4">Transcriptional regulator MntR</fullName>
    </recommendedName>
    <alternativeName>
        <fullName evidence="13">Manganese transport regulator</fullName>
    </alternativeName>
</protein>
<evidence type="ECO:0000256" key="8">
    <source>
        <dbReference type="ARBA" id="ARBA00023125"/>
    </source>
</evidence>
<dbReference type="Gene3D" id="1.10.10.10">
    <property type="entry name" value="Winged helix-like DNA-binding domain superfamily/Winged helix DNA-binding domain"/>
    <property type="match status" value="1"/>
</dbReference>
<dbReference type="InterPro" id="IPR022687">
    <property type="entry name" value="HTH_DTXR"/>
</dbReference>
<dbReference type="STRING" id="1338011.BD94_2397"/>
<evidence type="ECO:0000256" key="2">
    <source>
        <dbReference type="ARBA" id="ARBA00007871"/>
    </source>
</evidence>
<dbReference type="PANTHER" id="PTHR33238:SF11">
    <property type="entry name" value="TRANSCRIPTIONAL REGULATOR MNTR"/>
    <property type="match status" value="1"/>
</dbReference>
<dbReference type="InterPro" id="IPR036421">
    <property type="entry name" value="Fe_dep_repressor_sf"/>
</dbReference>
<dbReference type="Pfam" id="PF02742">
    <property type="entry name" value="Fe_dep_repr_C"/>
    <property type="match status" value="1"/>
</dbReference>
<dbReference type="KEGG" id="eao:BD94_2397"/>
<keyword evidence="7" id="KW-0805">Transcription regulation</keyword>
<comment type="similarity">
    <text evidence="2">Belongs to the DtxR/MntR family.</text>
</comment>
<evidence type="ECO:0000256" key="7">
    <source>
        <dbReference type="ARBA" id="ARBA00023015"/>
    </source>
</evidence>
<evidence type="ECO:0000256" key="10">
    <source>
        <dbReference type="ARBA" id="ARBA00023163"/>
    </source>
</evidence>
<dbReference type="Gene3D" id="1.10.60.10">
    <property type="entry name" value="Iron dependent repressor, metal binding and dimerisation domain"/>
    <property type="match status" value="1"/>
</dbReference>
<dbReference type="InterPro" id="IPR036388">
    <property type="entry name" value="WH-like_DNA-bd_sf"/>
</dbReference>
<dbReference type="InterPro" id="IPR007167">
    <property type="entry name" value="Fe-transptr_FeoA-like"/>
</dbReference>
<dbReference type="InterPro" id="IPR036390">
    <property type="entry name" value="WH_DNA-bd_sf"/>
</dbReference>